<evidence type="ECO:0000313" key="3">
    <source>
        <dbReference type="Proteomes" id="UP001498501"/>
    </source>
</evidence>
<proteinExistence type="predicted"/>
<keyword evidence="1" id="KW-0812">Transmembrane</keyword>
<name>A0ABU8ZET0_ACIJU</name>
<dbReference type="RefSeq" id="WP_340498145.1">
    <property type="nucleotide sequence ID" value="NZ_JBBMLE010000013.1"/>
</dbReference>
<keyword evidence="1" id="KW-0472">Membrane</keyword>
<reference evidence="2 3" key="1">
    <citation type="submission" date="2024-03" db="EMBL/GenBank/DDBJ databases">
        <title>Cross-transmission of Acinetobacter junii carrying blaOXA-58 in a neonatal intensive care unit.</title>
        <authorList>
            <person name="Bour M."/>
            <person name="Potron A."/>
            <person name="Lecointe D."/>
        </authorList>
    </citation>
    <scope>NUCLEOTIDE SEQUENCE [LARGE SCALE GENOMIC DNA]</scope>
    <source>
        <strain evidence="2 3">21A3096 case 1</strain>
    </source>
</reference>
<feature type="transmembrane region" description="Helical" evidence="1">
    <location>
        <begin position="43"/>
        <end position="65"/>
    </location>
</feature>
<dbReference type="Proteomes" id="UP001498501">
    <property type="component" value="Unassembled WGS sequence"/>
</dbReference>
<accession>A0ABU8ZET0</accession>
<protein>
    <submittedName>
        <fullName evidence="2">Uncharacterized protein</fullName>
    </submittedName>
</protein>
<organism evidence="2 3">
    <name type="scientific">Acinetobacter junii</name>
    <dbReference type="NCBI Taxonomy" id="40215"/>
    <lineage>
        <taxon>Bacteria</taxon>
        <taxon>Pseudomonadati</taxon>
        <taxon>Pseudomonadota</taxon>
        <taxon>Gammaproteobacteria</taxon>
        <taxon>Moraxellales</taxon>
        <taxon>Moraxellaceae</taxon>
        <taxon>Acinetobacter</taxon>
    </lineage>
</organism>
<evidence type="ECO:0000313" key="2">
    <source>
        <dbReference type="EMBL" id="MEK0251897.1"/>
    </source>
</evidence>
<feature type="transmembrane region" description="Helical" evidence="1">
    <location>
        <begin position="12"/>
        <end position="31"/>
    </location>
</feature>
<evidence type="ECO:0000256" key="1">
    <source>
        <dbReference type="SAM" id="Phobius"/>
    </source>
</evidence>
<keyword evidence="3" id="KW-1185">Reference proteome</keyword>
<comment type="caution">
    <text evidence="2">The sequence shown here is derived from an EMBL/GenBank/DDBJ whole genome shotgun (WGS) entry which is preliminary data.</text>
</comment>
<keyword evidence="1" id="KW-1133">Transmembrane helix</keyword>
<sequence>MNLKKILKTPWLSSTAVILTGLYYGTLDIWGDDWKWISEHSNIHAYIYSILMFLTIVCVIAKCCLEYIDDKEEARLEAIKQDREMLLKEFLSFIKNVVHAKRTRFYDRVTRLQLNKKINFFDEITHPKDQLRYIMDQVVHFMKFYGVPRSNIEMTIIGANDCNNWKYEVELDRQKNYTDANIIMSSTSLARVALDKGESIFLSDLNEGIRQNIFSTSVRSDSVNNVGSIYCKPVTIKIQGKTYKYVFTLVSYGTYFCSPNDQNEANEFATLLDEIGDRVELELYLLAMKQHKNS</sequence>
<dbReference type="EMBL" id="JBBMLE010000013">
    <property type="protein sequence ID" value="MEK0251897.1"/>
    <property type="molecule type" value="Genomic_DNA"/>
</dbReference>
<gene>
    <name evidence="2" type="ORF">WM018_05060</name>
</gene>